<dbReference type="EC" id="6.3.2.9" evidence="12 13"/>
<evidence type="ECO:0000256" key="13">
    <source>
        <dbReference type="RuleBase" id="RU003664"/>
    </source>
</evidence>
<dbReference type="SUPFAM" id="SSF53623">
    <property type="entry name" value="MurD-like peptide ligases, catalytic domain"/>
    <property type="match status" value="1"/>
</dbReference>
<evidence type="ECO:0000256" key="6">
    <source>
        <dbReference type="ARBA" id="ARBA00022741"/>
    </source>
</evidence>
<dbReference type="Pfam" id="PF21799">
    <property type="entry name" value="MurD-like_N"/>
    <property type="match status" value="1"/>
</dbReference>
<dbReference type="Gene3D" id="3.40.1190.10">
    <property type="entry name" value="Mur-like, catalytic domain"/>
    <property type="match status" value="1"/>
</dbReference>
<comment type="subcellular location">
    <subcellularLocation>
        <location evidence="1 12 13">Cytoplasm</location>
    </subcellularLocation>
</comment>
<dbReference type="FunFam" id="3.40.1190.10:FF:000002">
    <property type="entry name" value="UDP-N-acetylmuramoylalanine--D-glutamate ligase"/>
    <property type="match status" value="1"/>
</dbReference>
<dbReference type="GO" id="GO:0005737">
    <property type="term" value="C:cytoplasm"/>
    <property type="evidence" value="ECO:0007669"/>
    <property type="project" value="UniProtKB-SubCell"/>
</dbReference>
<dbReference type="KEGG" id="ypi:YpsIP31758_3389"/>
<dbReference type="SUPFAM" id="SSF53244">
    <property type="entry name" value="MurD-like peptide ligases, peptide-binding domain"/>
    <property type="match status" value="1"/>
</dbReference>
<keyword evidence="7 12" id="KW-0067">ATP-binding</keyword>
<keyword evidence="11 12" id="KW-0961">Cell wall biogenesis/degradation</keyword>
<keyword evidence="3 12" id="KW-0963">Cytoplasm</keyword>
<dbReference type="EMBL" id="CP000720">
    <property type="protein sequence ID" value="ABS46754.1"/>
    <property type="molecule type" value="Genomic_DNA"/>
</dbReference>
<dbReference type="RefSeq" id="WP_012105672.1">
    <property type="nucleotide sequence ID" value="NC_009708.1"/>
</dbReference>
<evidence type="ECO:0000256" key="9">
    <source>
        <dbReference type="ARBA" id="ARBA00022984"/>
    </source>
</evidence>
<dbReference type="InterPro" id="IPR036565">
    <property type="entry name" value="Mur-like_cat_sf"/>
</dbReference>
<feature type="domain" description="Mur ligase central" evidence="15">
    <location>
        <begin position="110"/>
        <end position="280"/>
    </location>
</feature>
<dbReference type="GO" id="GO:0008360">
    <property type="term" value="P:regulation of cell shape"/>
    <property type="evidence" value="ECO:0007669"/>
    <property type="project" value="UniProtKB-KW"/>
</dbReference>
<evidence type="ECO:0000256" key="4">
    <source>
        <dbReference type="ARBA" id="ARBA00022598"/>
    </source>
</evidence>
<dbReference type="NCBIfam" id="TIGR01087">
    <property type="entry name" value="murD"/>
    <property type="match status" value="1"/>
</dbReference>
<dbReference type="InterPro" id="IPR005762">
    <property type="entry name" value="MurD"/>
</dbReference>
<dbReference type="GO" id="GO:0009252">
    <property type="term" value="P:peptidoglycan biosynthetic process"/>
    <property type="evidence" value="ECO:0007669"/>
    <property type="project" value="UniProtKB-UniRule"/>
</dbReference>
<evidence type="ECO:0000313" key="17">
    <source>
        <dbReference type="Proteomes" id="UP000002412"/>
    </source>
</evidence>
<sequence length="438" mass="47048">MVDYQGKKVVIIGLGLTGLSCVDFFIARGVTPRVMDTRINPPGLDQLPESVEQHVGDLNQEWLLDADLIVVSPGMALAHPALSEAAEAGVEIIGDIELFCRENQAPVVAITGSNGKSTVTTLVGEMAKAAGWSVGVGGNIGVPALTLLKQDNQLTVLELSSFQLETTHSLRASAATILNVTEDHTDRYPLGLQQYRAAKLRVYENAKVCVVNADDALTMPVRGADSRCISFGVDVGDYHLNKQQGEIWLRVRGEKVLNTREMKLSGRHNYTNALAALALADAVGIPRASSLKALTTFSGLPHRFQLVLERHGVRWINDSKATNVGSTEAALDGLQVDGTLHLLLGGDGKSADFSGLTRFLQGDRIKVYCFGRDGGQLAALRPDVSQLTETMAQAMALVAKVVLPGDRVLLSPACASLDQFRSFEHRGNEFARLAEELG</sequence>
<evidence type="ECO:0000259" key="15">
    <source>
        <dbReference type="Pfam" id="PF08245"/>
    </source>
</evidence>
<dbReference type="Gene3D" id="3.90.190.20">
    <property type="entry name" value="Mur ligase, C-terminal domain"/>
    <property type="match status" value="1"/>
</dbReference>
<dbReference type="GO" id="GO:0051301">
    <property type="term" value="P:cell division"/>
    <property type="evidence" value="ECO:0007669"/>
    <property type="project" value="UniProtKB-KW"/>
</dbReference>
<keyword evidence="4 12" id="KW-0436">Ligase</keyword>
<keyword evidence="5 12" id="KW-0132">Cell division</keyword>
<evidence type="ECO:0000256" key="5">
    <source>
        <dbReference type="ARBA" id="ARBA00022618"/>
    </source>
</evidence>
<evidence type="ECO:0000259" key="14">
    <source>
        <dbReference type="Pfam" id="PF02875"/>
    </source>
</evidence>
<keyword evidence="8 12" id="KW-0133">Cell shape</keyword>
<dbReference type="InterPro" id="IPR013221">
    <property type="entry name" value="Mur_ligase_cen"/>
</dbReference>
<evidence type="ECO:0000256" key="7">
    <source>
        <dbReference type="ARBA" id="ARBA00022840"/>
    </source>
</evidence>
<comment type="function">
    <text evidence="12 13">Cell wall formation. Catalyzes the addition of glutamate to the nucleotide precursor UDP-N-acetylmuramoyl-L-alanine (UMA).</text>
</comment>
<gene>
    <name evidence="12 16" type="primary">murD</name>
    <name evidence="16" type="ordered locus">YpsIP31758_3389</name>
</gene>
<dbReference type="Proteomes" id="UP000002412">
    <property type="component" value="Chromosome"/>
</dbReference>
<evidence type="ECO:0000256" key="12">
    <source>
        <dbReference type="HAMAP-Rule" id="MF_00639"/>
    </source>
</evidence>
<protein>
    <recommendedName>
        <fullName evidence="12 13">UDP-N-acetylmuramoylalanine--D-glutamate ligase</fullName>
        <ecNumber evidence="12 13">6.3.2.9</ecNumber>
    </recommendedName>
    <alternativeName>
        <fullName evidence="12">D-glutamic acid-adding enzyme</fullName>
    </alternativeName>
    <alternativeName>
        <fullName evidence="12">UDP-N-acetylmuramoyl-L-alanyl-D-glutamate synthetase</fullName>
    </alternativeName>
</protein>
<keyword evidence="9 12" id="KW-0573">Peptidoglycan synthesis</keyword>
<comment type="pathway">
    <text evidence="2 12 13">Cell wall biogenesis; peptidoglycan biosynthesis.</text>
</comment>
<accession>A0A0U1QW32</accession>
<keyword evidence="10 12" id="KW-0131">Cell cycle</keyword>
<dbReference type="UniPathway" id="UPA00219"/>
<evidence type="ECO:0000256" key="1">
    <source>
        <dbReference type="ARBA" id="ARBA00004496"/>
    </source>
</evidence>
<evidence type="ECO:0000313" key="16">
    <source>
        <dbReference type="EMBL" id="ABS46754.1"/>
    </source>
</evidence>
<dbReference type="HAMAP" id="MF_00639">
    <property type="entry name" value="MurD"/>
    <property type="match status" value="1"/>
</dbReference>
<name>A0A0U1QW32_YERP3</name>
<dbReference type="GO" id="GO:0005524">
    <property type="term" value="F:ATP binding"/>
    <property type="evidence" value="ECO:0007669"/>
    <property type="project" value="UniProtKB-UniRule"/>
</dbReference>
<dbReference type="GO" id="GO:0008764">
    <property type="term" value="F:UDP-N-acetylmuramoylalanine-D-glutamate ligase activity"/>
    <property type="evidence" value="ECO:0007669"/>
    <property type="project" value="UniProtKB-UniRule"/>
</dbReference>
<proteinExistence type="inferred from homology"/>
<evidence type="ECO:0000256" key="10">
    <source>
        <dbReference type="ARBA" id="ARBA00023306"/>
    </source>
</evidence>
<evidence type="ECO:0000256" key="2">
    <source>
        <dbReference type="ARBA" id="ARBA00004752"/>
    </source>
</evidence>
<evidence type="ECO:0000256" key="8">
    <source>
        <dbReference type="ARBA" id="ARBA00022960"/>
    </source>
</evidence>
<feature type="binding site" evidence="12">
    <location>
        <begin position="112"/>
        <end position="118"/>
    </location>
    <ligand>
        <name>ATP</name>
        <dbReference type="ChEBI" id="CHEBI:30616"/>
    </ligand>
</feature>
<comment type="similarity">
    <text evidence="12">Belongs to the MurCDEF family.</text>
</comment>
<evidence type="ECO:0000256" key="3">
    <source>
        <dbReference type="ARBA" id="ARBA00022490"/>
    </source>
</evidence>
<dbReference type="Gene3D" id="3.40.50.720">
    <property type="entry name" value="NAD(P)-binding Rossmann-like Domain"/>
    <property type="match status" value="1"/>
</dbReference>
<dbReference type="Pfam" id="PF08245">
    <property type="entry name" value="Mur_ligase_M"/>
    <property type="match status" value="1"/>
</dbReference>
<feature type="domain" description="Mur ligase C-terminal" evidence="14">
    <location>
        <begin position="302"/>
        <end position="414"/>
    </location>
</feature>
<dbReference type="Pfam" id="PF02875">
    <property type="entry name" value="Mur_ligase_C"/>
    <property type="match status" value="1"/>
</dbReference>
<dbReference type="SUPFAM" id="SSF51984">
    <property type="entry name" value="MurCD N-terminal domain"/>
    <property type="match status" value="1"/>
</dbReference>
<dbReference type="PANTHER" id="PTHR43692">
    <property type="entry name" value="UDP-N-ACETYLMURAMOYLALANINE--D-GLUTAMATE LIGASE"/>
    <property type="match status" value="1"/>
</dbReference>
<keyword evidence="6 12" id="KW-0547">Nucleotide-binding</keyword>
<dbReference type="InterPro" id="IPR004101">
    <property type="entry name" value="Mur_ligase_C"/>
</dbReference>
<organism evidence="16 17">
    <name type="scientific">Yersinia pseudotuberculosis serotype O:1b (strain IP 31758)</name>
    <dbReference type="NCBI Taxonomy" id="349747"/>
    <lineage>
        <taxon>Bacteria</taxon>
        <taxon>Pseudomonadati</taxon>
        <taxon>Pseudomonadota</taxon>
        <taxon>Gammaproteobacteria</taxon>
        <taxon>Enterobacterales</taxon>
        <taxon>Yersiniaceae</taxon>
        <taxon>Yersinia</taxon>
    </lineage>
</organism>
<dbReference type="PANTHER" id="PTHR43692:SF1">
    <property type="entry name" value="UDP-N-ACETYLMURAMOYLALANINE--D-GLUTAMATE LIGASE"/>
    <property type="match status" value="1"/>
</dbReference>
<dbReference type="AlphaFoldDB" id="A0A0U1QW32"/>
<dbReference type="HOGENOM" id="CLU_032540_1_0_6"/>
<comment type="catalytic activity">
    <reaction evidence="12 13">
        <text>UDP-N-acetyl-alpha-D-muramoyl-L-alanine + D-glutamate + ATP = UDP-N-acetyl-alpha-D-muramoyl-L-alanyl-D-glutamate + ADP + phosphate + H(+)</text>
        <dbReference type="Rhea" id="RHEA:16429"/>
        <dbReference type="ChEBI" id="CHEBI:15378"/>
        <dbReference type="ChEBI" id="CHEBI:29986"/>
        <dbReference type="ChEBI" id="CHEBI:30616"/>
        <dbReference type="ChEBI" id="CHEBI:43474"/>
        <dbReference type="ChEBI" id="CHEBI:83898"/>
        <dbReference type="ChEBI" id="CHEBI:83900"/>
        <dbReference type="ChEBI" id="CHEBI:456216"/>
        <dbReference type="EC" id="6.3.2.9"/>
    </reaction>
</comment>
<dbReference type="PROSITE" id="PS51257">
    <property type="entry name" value="PROKAR_LIPOPROTEIN"/>
    <property type="match status" value="1"/>
</dbReference>
<reference evidence="16 17" key="1">
    <citation type="journal article" date="2007" name="PLoS Genet.">
        <title>The complete genome sequence of Yersinia pseudotuberculosis IP31758, the causative agent of Far East scarlet-like fever.</title>
        <authorList>
            <person name="Eppinger M."/>
            <person name="Rosovitz M.J."/>
            <person name="Fricke W.F."/>
            <person name="Rasko D.A."/>
            <person name="Kokorina G."/>
            <person name="Fayolle C."/>
            <person name="Lindler L.E."/>
            <person name="Carniel E."/>
            <person name="Ravel J."/>
        </authorList>
    </citation>
    <scope>NUCLEOTIDE SEQUENCE [LARGE SCALE GENOMIC DNA]</scope>
    <source>
        <strain evidence="16 17">IP 31758</strain>
    </source>
</reference>
<dbReference type="GO" id="GO:0071555">
    <property type="term" value="P:cell wall organization"/>
    <property type="evidence" value="ECO:0007669"/>
    <property type="project" value="UniProtKB-KW"/>
</dbReference>
<evidence type="ECO:0000256" key="11">
    <source>
        <dbReference type="ARBA" id="ARBA00023316"/>
    </source>
</evidence>
<dbReference type="InterPro" id="IPR036615">
    <property type="entry name" value="Mur_ligase_C_dom_sf"/>
</dbReference>